<dbReference type="RefSeq" id="WP_411915962.1">
    <property type="nucleotide sequence ID" value="NZ_BAAFSF010000004.1"/>
</dbReference>
<dbReference type="EMBL" id="BAAFSF010000004">
    <property type="protein sequence ID" value="GAB1252201.1"/>
    <property type="molecule type" value="Genomic_DNA"/>
</dbReference>
<comment type="caution">
    <text evidence="2">The sequence shown here is derived from an EMBL/GenBank/DDBJ whole genome shotgun (WGS) entry which is preliminary data.</text>
</comment>
<evidence type="ECO:0000313" key="2">
    <source>
        <dbReference type="EMBL" id="GAB1252201.1"/>
    </source>
</evidence>
<name>A0ABQ0E3E3_9PORP</name>
<feature type="chain" id="PRO_5046656339" description="Por secretion system C-terminal sorting domain-containing protein" evidence="1">
    <location>
        <begin position="20"/>
        <end position="867"/>
    </location>
</feature>
<dbReference type="InterPro" id="IPR026444">
    <property type="entry name" value="Secre_tail"/>
</dbReference>
<sequence>MRRLLLTFGVMLIATCALVAQDPSISTTEYAELIVAPKASSFSVEVETEEMNPLIIDWGDGSPIETKTPIYTGARTRIKHTFKSVSDEPRIVKIDATHLLYFGTSYSEKNFSGIGTIMASKLETFDAGYNANFKDSKTDFSKCPKLKVLRLYNLGSKAQLASMPELTELTIESALDFSTWLPTTSAHWEVFDLGLFPKLEKLSISNQKIDKVIAPEGGMPNLTSIELGLNDILHGKNLNTLTNSKKLVAVDLNGNYMTIEQLPQKNPEVTYTRPYGSPFNIQQLGAHLAPEVVKGRKVDLSYMSSIAPQFGTGDPVATKFVWYFGSVTDKELKPVPTEAYTIENGVTTFKDEAFAENEEEIKVFVSIENALFPAISYNSTNRDILYSNTLVIKKKEEPVQMAKLAVTIPDWFGGNGTVILSANGKQIGEPITKDTTIDIPYGKVTVKAIPDSQSVLYCIEDDFTTYLAKDLTLGEDGSGEITVDIQKPQKSVVASFEKKKSDTDGQILFQEEYEEGDIELMVYQKEDNGLQKLYNEDTVPVGTQLLLGARIKNGSYNLLAFKVAYKEDGTPTTERIPLNESDKDESGVYVKDFVAVAGTMTISLEYEAKTLASYKITVTQPKNGLIQLKDADGNDLEATDGAYDVKEEDVVYVKVFADEGYKVKSVTIGDKTYTAADGTLEVDDEGNAEVEYTVAGNVAISAVIEQSATMYKVTYSFPDEVADKVTVKVDGAAYASGTPVAKDKEVVFTYTKGNSKYAVESWTVDDAPVANTKDQDTYILKVTKDTKVGMVIYNGIDAIAAGHIAVRLTDNGTLLLISGVELNTPIAIYDLNGRELIATTSQRIDVSSLTEGVYVVRIAGASYRFIK</sequence>
<keyword evidence="3" id="KW-1185">Reference proteome</keyword>
<feature type="signal peptide" evidence="1">
    <location>
        <begin position="1"/>
        <end position="19"/>
    </location>
</feature>
<evidence type="ECO:0008006" key="4">
    <source>
        <dbReference type="Google" id="ProtNLM"/>
    </source>
</evidence>
<dbReference type="SUPFAM" id="SSF52058">
    <property type="entry name" value="L domain-like"/>
    <property type="match status" value="1"/>
</dbReference>
<reference evidence="2 3" key="1">
    <citation type="journal article" date="2025" name="Int. J. Syst. Evol. Microbiol.">
        <title>Desulfovibrio falkowii sp. nov., Porphyromonas miyakawae sp. nov., Mediterraneibacter flintii sp. nov. and Owariibacterium komagatae gen. nov., sp. nov., isolated from human faeces.</title>
        <authorList>
            <person name="Hamaguchi T."/>
            <person name="Ohara M."/>
            <person name="Hisatomi A."/>
            <person name="Sekiguchi K."/>
            <person name="Takeda J.I."/>
            <person name="Ueyama J."/>
            <person name="Ito M."/>
            <person name="Nishiwaki H."/>
            <person name="Ogi T."/>
            <person name="Hirayama M."/>
            <person name="Ohkuma M."/>
            <person name="Sakamoto M."/>
            <person name="Ohno K."/>
        </authorList>
    </citation>
    <scope>NUCLEOTIDE SEQUENCE [LARGE SCALE GENOMIC DNA]</scope>
    <source>
        <strain evidence="2 3">13CB11C</strain>
    </source>
</reference>
<dbReference type="InterPro" id="IPR032675">
    <property type="entry name" value="LRR_dom_sf"/>
</dbReference>
<dbReference type="NCBIfam" id="TIGR04183">
    <property type="entry name" value="Por_Secre_tail"/>
    <property type="match status" value="1"/>
</dbReference>
<proteinExistence type="predicted"/>
<dbReference type="Proteomes" id="UP001628220">
    <property type="component" value="Unassembled WGS sequence"/>
</dbReference>
<accession>A0ABQ0E3E3</accession>
<evidence type="ECO:0000256" key="1">
    <source>
        <dbReference type="SAM" id="SignalP"/>
    </source>
</evidence>
<protein>
    <recommendedName>
        <fullName evidence="4">Por secretion system C-terminal sorting domain-containing protein</fullName>
    </recommendedName>
</protein>
<evidence type="ECO:0000313" key="3">
    <source>
        <dbReference type="Proteomes" id="UP001628220"/>
    </source>
</evidence>
<keyword evidence="1" id="KW-0732">Signal</keyword>
<organism evidence="2 3">
    <name type="scientific">Porphyromonas miyakawae</name>
    <dbReference type="NCBI Taxonomy" id="3137470"/>
    <lineage>
        <taxon>Bacteria</taxon>
        <taxon>Pseudomonadati</taxon>
        <taxon>Bacteroidota</taxon>
        <taxon>Bacteroidia</taxon>
        <taxon>Bacteroidales</taxon>
        <taxon>Porphyromonadaceae</taxon>
        <taxon>Porphyromonas</taxon>
    </lineage>
</organism>
<dbReference type="Gene3D" id="3.80.10.10">
    <property type="entry name" value="Ribonuclease Inhibitor"/>
    <property type="match status" value="1"/>
</dbReference>
<gene>
    <name evidence="2" type="ORF">Tsumi_13070</name>
</gene>